<dbReference type="AlphaFoldDB" id="A0A1D7V1C6"/>
<dbReference type="Proteomes" id="UP000094197">
    <property type="component" value="Chromosome 1"/>
</dbReference>
<proteinExistence type="predicted"/>
<protein>
    <submittedName>
        <fullName evidence="2">Uncharacterized protein</fullName>
    </submittedName>
</protein>
<evidence type="ECO:0000313" key="3">
    <source>
        <dbReference type="Proteomes" id="UP000094197"/>
    </source>
</evidence>
<feature type="compositionally biased region" description="Gly residues" evidence="1">
    <location>
        <begin position="85"/>
        <end position="133"/>
    </location>
</feature>
<organism evidence="2 3">
    <name type="scientific">Leptospira tipperaryensis</name>
    <dbReference type="NCBI Taxonomy" id="2564040"/>
    <lineage>
        <taxon>Bacteria</taxon>
        <taxon>Pseudomonadati</taxon>
        <taxon>Spirochaetota</taxon>
        <taxon>Spirochaetia</taxon>
        <taxon>Leptospirales</taxon>
        <taxon>Leptospiraceae</taxon>
        <taxon>Leptospira</taxon>
    </lineage>
</organism>
<sequence length="133" mass="12847">MKALKLVLMPIVFLFLENCNVDTAHCENGCDQQLSTCLLIALNDQTPAHSMTVSLICYELCDACKNNCTSRSSSGTSSRSPSTRTGGGSSGRSSGGGGGHGGGSSGGGGHSGGGGGSGGGHGGGGHGGGGIIF</sequence>
<reference evidence="2 3" key="1">
    <citation type="submission" date="2016-04" db="EMBL/GenBank/DDBJ databases">
        <title>Complete genome seqeunce of Leptospira alstonii serovar Room22.</title>
        <authorList>
            <person name="Nally J.E."/>
            <person name="Bayles D.O."/>
            <person name="Hurley D."/>
            <person name="Fanning S."/>
            <person name="McMahon B.J."/>
            <person name="Arent Z."/>
        </authorList>
    </citation>
    <scope>NUCLEOTIDE SEQUENCE [LARGE SCALE GENOMIC DNA]</scope>
    <source>
        <strain evidence="2 3">GWTS #1</strain>
    </source>
</reference>
<dbReference type="KEGG" id="laj:A0128_18355"/>
<evidence type="ECO:0000256" key="1">
    <source>
        <dbReference type="SAM" id="MobiDB-lite"/>
    </source>
</evidence>
<dbReference type="OrthoDB" id="346092at2"/>
<keyword evidence="3" id="KW-1185">Reference proteome</keyword>
<dbReference type="EMBL" id="CP015217">
    <property type="protein sequence ID" value="AOP35632.1"/>
    <property type="molecule type" value="Genomic_DNA"/>
</dbReference>
<accession>A0A1D7V1C6</accession>
<gene>
    <name evidence="2" type="ORF">A0128_18355</name>
</gene>
<feature type="compositionally biased region" description="Low complexity" evidence="1">
    <location>
        <begin position="69"/>
        <end position="84"/>
    </location>
</feature>
<feature type="region of interest" description="Disordered" evidence="1">
    <location>
        <begin position="68"/>
        <end position="133"/>
    </location>
</feature>
<evidence type="ECO:0000313" key="2">
    <source>
        <dbReference type="EMBL" id="AOP35632.1"/>
    </source>
</evidence>
<name>A0A1D7V1C6_9LEPT</name>
<dbReference type="RefSeq" id="WP_069608834.1">
    <property type="nucleotide sequence ID" value="NZ_CP015217.1"/>
</dbReference>